<feature type="compositionally biased region" description="Polar residues" evidence="1">
    <location>
        <begin position="43"/>
        <end position="53"/>
    </location>
</feature>
<proteinExistence type="predicted"/>
<keyword evidence="3" id="KW-1185">Reference proteome</keyword>
<dbReference type="PRINTS" id="PR01996">
    <property type="entry name" value="MTP1FAMILY"/>
</dbReference>
<dbReference type="EMBL" id="WUMK01000004">
    <property type="protein sequence ID" value="MXN45922.1"/>
    <property type="molecule type" value="Genomic_DNA"/>
</dbReference>
<protein>
    <submittedName>
        <fullName evidence="2">Phage tail protein</fullName>
    </submittedName>
</protein>
<dbReference type="Pfam" id="PF06199">
    <property type="entry name" value="Phage_tail_2"/>
    <property type="match status" value="1"/>
</dbReference>
<comment type="caution">
    <text evidence="2">The sequence shown here is derived from an EMBL/GenBank/DDBJ whole genome shotgun (WGS) entry which is preliminary data.</text>
</comment>
<name>A0A6N8SG95_9HYPH</name>
<dbReference type="InterPro" id="IPR022344">
    <property type="entry name" value="GTA_major-tail"/>
</dbReference>
<dbReference type="AlphaFoldDB" id="A0A6N8SG95"/>
<feature type="region of interest" description="Disordered" evidence="1">
    <location>
        <begin position="43"/>
        <end position="63"/>
    </location>
</feature>
<evidence type="ECO:0000256" key="1">
    <source>
        <dbReference type="SAM" id="MobiDB-lite"/>
    </source>
</evidence>
<accession>A0A6N8SG95</accession>
<evidence type="ECO:0000313" key="2">
    <source>
        <dbReference type="EMBL" id="MXN45922.1"/>
    </source>
</evidence>
<gene>
    <name evidence="2" type="ORF">GR138_12030</name>
</gene>
<organism evidence="2 3">
    <name type="scientific">Shinella kummerowiae</name>
    <dbReference type="NCBI Taxonomy" id="417745"/>
    <lineage>
        <taxon>Bacteria</taxon>
        <taxon>Pseudomonadati</taxon>
        <taxon>Pseudomonadota</taxon>
        <taxon>Alphaproteobacteria</taxon>
        <taxon>Hyphomicrobiales</taxon>
        <taxon>Rhizobiaceae</taxon>
        <taxon>Shinella</taxon>
    </lineage>
</organism>
<reference evidence="2 3" key="1">
    <citation type="submission" date="2019-12" db="EMBL/GenBank/DDBJ databases">
        <title>Shinella kummerowiae sp. nov., a symbiotic bacterium isolated from root nodules of the herbal legume Kummerowia stipulacea.</title>
        <authorList>
            <person name="Gao J."/>
        </authorList>
    </citation>
    <scope>NUCLEOTIDE SEQUENCE [LARGE SCALE GENOMIC DNA]</scope>
    <source>
        <strain evidence="2 3">CCBAU 25048</strain>
    </source>
</reference>
<evidence type="ECO:0000313" key="3">
    <source>
        <dbReference type="Proteomes" id="UP000435802"/>
    </source>
</evidence>
<dbReference type="OrthoDB" id="8397025at2"/>
<sequence>MMAGEQLGRLLLIKLGDGASPGPEVFTNLCGLKDRSFDLSANSVDTTKPSCTNPGGPVQKTSRPGIVSRTFSGSGTFVSSAAMKAFMVHVNDATVFNAQVVVPGLGTYEGSFFAANFTLDGSMEDDLQFSGSFEAADALTFTAEV</sequence>
<dbReference type="Proteomes" id="UP000435802">
    <property type="component" value="Unassembled WGS sequence"/>
</dbReference>
<dbReference type="InterPro" id="IPR011855">
    <property type="entry name" value="Phgtail_TP901_1"/>
</dbReference>